<comment type="caution">
    <text evidence="7">Lacks conserved residue(s) required for the propagation of feature annotation.</text>
</comment>
<organism evidence="10 11">
    <name type="scientific">Arctia plantaginis</name>
    <name type="common">Wood tiger moth</name>
    <name type="synonym">Phalaena plantaginis</name>
    <dbReference type="NCBI Taxonomy" id="874455"/>
    <lineage>
        <taxon>Eukaryota</taxon>
        <taxon>Metazoa</taxon>
        <taxon>Ecdysozoa</taxon>
        <taxon>Arthropoda</taxon>
        <taxon>Hexapoda</taxon>
        <taxon>Insecta</taxon>
        <taxon>Pterygota</taxon>
        <taxon>Neoptera</taxon>
        <taxon>Endopterygota</taxon>
        <taxon>Lepidoptera</taxon>
        <taxon>Glossata</taxon>
        <taxon>Ditrysia</taxon>
        <taxon>Noctuoidea</taxon>
        <taxon>Erebidae</taxon>
        <taxon>Arctiinae</taxon>
        <taxon>Arctia</taxon>
    </lineage>
</organism>
<evidence type="ECO:0000256" key="6">
    <source>
        <dbReference type="ARBA" id="ARBA00029459"/>
    </source>
</evidence>
<feature type="compositionally biased region" description="Acidic residues" evidence="8">
    <location>
        <begin position="993"/>
        <end position="1006"/>
    </location>
</feature>
<keyword evidence="5 7" id="KW-1015">Disulfide bond</keyword>
<evidence type="ECO:0000256" key="3">
    <source>
        <dbReference type="ARBA" id="ARBA00022690"/>
    </source>
</evidence>
<dbReference type="AlphaFoldDB" id="A0A8S0Z8X0"/>
<comment type="similarity">
    <text evidence="6 7">Belongs to the protease inhibitor I19 family.</text>
</comment>
<dbReference type="Proteomes" id="UP000494256">
    <property type="component" value="Unassembled WGS sequence"/>
</dbReference>
<evidence type="ECO:0000256" key="2">
    <source>
        <dbReference type="ARBA" id="ARBA00022525"/>
    </source>
</evidence>
<evidence type="ECO:0000256" key="8">
    <source>
        <dbReference type="SAM" id="MobiDB-lite"/>
    </source>
</evidence>
<keyword evidence="3 7" id="KW-0646">Protease inhibitor</keyword>
<feature type="compositionally biased region" description="Acidic residues" evidence="8">
    <location>
        <begin position="1028"/>
        <end position="1050"/>
    </location>
</feature>
<feature type="domain" description="Pacifastin" evidence="9">
    <location>
        <begin position="505"/>
        <end position="542"/>
    </location>
</feature>
<reference evidence="10 11" key="1">
    <citation type="submission" date="2020-04" db="EMBL/GenBank/DDBJ databases">
        <authorList>
            <person name="Wallbank WR R."/>
            <person name="Pardo Diaz C."/>
            <person name="Kozak K."/>
            <person name="Martin S."/>
            <person name="Jiggins C."/>
            <person name="Moest M."/>
            <person name="Warren A I."/>
            <person name="Byers J.R.P. K."/>
            <person name="Montejo-Kovacevich G."/>
            <person name="Yen C E."/>
        </authorList>
    </citation>
    <scope>NUCLEOTIDE SEQUENCE [LARGE SCALE GENOMIC DNA]</scope>
</reference>
<feature type="region of interest" description="Disordered" evidence="8">
    <location>
        <begin position="613"/>
        <end position="633"/>
    </location>
</feature>
<accession>A0A8S0Z8X0</accession>
<evidence type="ECO:0000313" key="10">
    <source>
        <dbReference type="EMBL" id="CAB3229452.1"/>
    </source>
</evidence>
<feature type="domain" description="Pacifastin" evidence="9">
    <location>
        <begin position="1120"/>
        <end position="1154"/>
    </location>
</feature>
<dbReference type="Pfam" id="PF05375">
    <property type="entry name" value="Pacifastin_I"/>
    <property type="match status" value="2"/>
</dbReference>
<evidence type="ECO:0000256" key="5">
    <source>
        <dbReference type="ARBA" id="ARBA00023157"/>
    </source>
</evidence>
<sequence>MIGRRQACQPGQIIWEECRQCICQDNGKLLCTNTECNEDLIKTRASHRSDSAVWCTPFRSYYVNCTLCVCPASGKMAEARCATDSSCTLKGTYTSVDMIPQSICIPKVMYLLPCLHCLCSDEGLFLKNKCTETCQKAPPSSKRCIPKNFYRVGCNICRCPDNGSPDNNVCSKLTCTQNTKLTSLTYLRNKTSACVPNKYTKPRCLYCECNSHGNVNEQACMEQECLKFEDFNYESIKSTCIPGEMVPTCVECFCPRSKLTIEKYCTRVCSPQNRLVIVEAMLKEKVSLIDRNTVKETTGTDSCEPNSLFLDEGRYCLCSNNGNTNYKHCTSVLENTVPKKPSKIFMGNDMTGSRKIDFNISCEPNTYIEFGCNSCYCTKSGKIDPKWCTSDDCEAKKVIMDSNVNVRSGAPKGPKVPVPSATCIPGSVSKKDCNFCICGSSGLIVDTVCTKNVCNGLQESSAQDLHCDPSSYYTVDCNMCYCPSDGVKNVEKCTKNQCEVNFLRTNSCTPGQMFSSDCNICVCPPNGEKKDKICTNRTCFENDAPWKKIFKISQSVFRNHLVEETTKNFEPCFPGEEFEVGCKVCVCPDMGLKEYASCNSMLCEAQTADEEESLMEDRHRRKTRNSDLAPRRVIKYSESEEDDDHSHDNDEFCKTYNLTDSAENKECTPGSEYIIKCRVCICPYMGPITLFCRPMPVDRYCEQAYPGFNFLPMGRRNEKSEVFHYPINSCHIGDVIQNECVQCLCTSNSFFECKLVDCNKTKVLEEYDVRPDQTCIPNQLYIQNLITCICKKDGTWPHRSCLETFFSLPSAKLEKHSCKPNSYVKIDCNMCRCGPDGNIIKNRCTKNICEVKPSRRIDMEDNSKQSNVYSNCILKNWYSLAPCQFCYCVNENKLVCNTGHYYAKKLEVGQYNMEICGLDMLNEAMELVPEEEKYLRQGIPFDTNVLTATVQETTTIQSITIENNDLKNINTYKQNSDNKQQSSDEGEMNGTGENEDESGSDEDDNTDNSPPGMIDMGKNDNSDTKSDDNDDTSSNEDNSNDSDSKDDDSNEISVDITRTKKGKVSSESLDEKSKNQRPTTKQAFEDLEFVDNTLKINVPNVLNKVFQMALRKSMVSLNNETHCTPGETYMNSCNMCFCLKNGKELCTANKCPSKP</sequence>
<dbReference type="InterPro" id="IPR036201">
    <property type="entry name" value="Pacifastin_dom_sf"/>
</dbReference>
<evidence type="ECO:0000256" key="4">
    <source>
        <dbReference type="ARBA" id="ARBA00022900"/>
    </source>
</evidence>
<dbReference type="GO" id="GO:0005576">
    <property type="term" value="C:extracellular region"/>
    <property type="evidence" value="ECO:0007669"/>
    <property type="project" value="UniProtKB-SubCell"/>
</dbReference>
<protein>
    <recommendedName>
        <fullName evidence="9">Pacifastin domain-containing protein</fullName>
    </recommendedName>
</protein>
<keyword evidence="4 7" id="KW-0722">Serine protease inhibitor</keyword>
<keyword evidence="2" id="KW-0964">Secreted</keyword>
<dbReference type="InterPro" id="IPR008037">
    <property type="entry name" value="Pacifastin_dom"/>
</dbReference>
<feature type="disulfide bond" evidence="7">
    <location>
        <begin position="423"/>
        <end position="438"/>
    </location>
</feature>
<dbReference type="SUPFAM" id="SSF57283">
    <property type="entry name" value="PMP inhibitors"/>
    <property type="match status" value="4"/>
</dbReference>
<feature type="disulfide bond" evidence="7">
    <location>
        <begin position="1123"/>
        <end position="1138"/>
    </location>
</feature>
<feature type="domain" description="Pacifastin" evidence="9">
    <location>
        <begin position="420"/>
        <end position="457"/>
    </location>
</feature>
<comment type="caution">
    <text evidence="10">The sequence shown here is derived from an EMBL/GenBank/DDBJ whole genome shotgun (WGS) entry which is preliminary data.</text>
</comment>
<dbReference type="OrthoDB" id="640249at2759"/>
<dbReference type="EMBL" id="CADEBD010000286">
    <property type="protein sequence ID" value="CAB3229452.1"/>
    <property type="molecule type" value="Genomic_DNA"/>
</dbReference>
<evidence type="ECO:0000256" key="1">
    <source>
        <dbReference type="ARBA" id="ARBA00004613"/>
    </source>
</evidence>
<feature type="compositionally biased region" description="Basic and acidic residues" evidence="8">
    <location>
        <begin position="1017"/>
        <end position="1027"/>
    </location>
</feature>
<dbReference type="PROSITE" id="PS51446">
    <property type="entry name" value="PACIFASTIN"/>
    <property type="match status" value="3"/>
</dbReference>
<name>A0A8S0Z8X0_ARCPL</name>
<feature type="region of interest" description="Disordered" evidence="8">
    <location>
        <begin position="971"/>
        <end position="1080"/>
    </location>
</feature>
<evidence type="ECO:0000313" key="11">
    <source>
        <dbReference type="Proteomes" id="UP000494256"/>
    </source>
</evidence>
<dbReference type="GO" id="GO:0004867">
    <property type="term" value="F:serine-type endopeptidase inhibitor activity"/>
    <property type="evidence" value="ECO:0007669"/>
    <property type="project" value="UniProtKB-UniRule"/>
</dbReference>
<evidence type="ECO:0000259" key="9">
    <source>
        <dbReference type="PROSITE" id="PS51446"/>
    </source>
</evidence>
<feature type="disulfide bond" evidence="7">
    <location>
        <begin position="1136"/>
        <end position="1146"/>
    </location>
</feature>
<comment type="subcellular location">
    <subcellularLocation>
        <location evidence="1">Secreted</location>
    </subcellularLocation>
</comment>
<feature type="compositionally biased region" description="Polar residues" evidence="8">
    <location>
        <begin position="971"/>
        <end position="983"/>
    </location>
</feature>
<proteinExistence type="inferred from homology"/>
<gene>
    <name evidence="10" type="ORF">APLA_LOCUS4072</name>
</gene>
<feature type="disulfide bond" evidence="7">
    <location>
        <begin position="1133"/>
        <end position="1151"/>
    </location>
</feature>
<evidence type="ECO:0000256" key="7">
    <source>
        <dbReference type="PROSITE-ProRule" id="PRU00776"/>
    </source>
</evidence>
<feature type="disulfide bond" evidence="7">
    <location>
        <begin position="508"/>
        <end position="523"/>
    </location>
</feature>